<dbReference type="InterPro" id="IPR033964">
    <property type="entry name" value="ABBA"/>
</dbReference>
<dbReference type="InterPro" id="IPR017795">
    <property type="entry name" value="ABBA_NscD-like"/>
</dbReference>
<evidence type="ECO:0000313" key="4">
    <source>
        <dbReference type="EMBL" id="KAJ5589669.1"/>
    </source>
</evidence>
<dbReference type="Pfam" id="PF11991">
    <property type="entry name" value="Trp_DMAT"/>
    <property type="match status" value="1"/>
</dbReference>
<protein>
    <submittedName>
        <fullName evidence="4">Uncharacterized protein</fullName>
    </submittedName>
</protein>
<feature type="binding site" evidence="3">
    <location>
        <position position="333"/>
    </location>
    <ligand>
        <name>dimethylallyl diphosphate</name>
        <dbReference type="ChEBI" id="CHEBI:57623"/>
    </ligand>
</feature>
<accession>A0AAD6DNH6</accession>
<comment type="similarity">
    <text evidence="1">Belongs to the tryptophan dimethylallyltransferase family.</text>
</comment>
<feature type="binding site" evidence="3">
    <location>
        <position position="260"/>
    </location>
    <ligand>
        <name>dimethylallyl diphosphate</name>
        <dbReference type="ChEBI" id="CHEBI:57623"/>
    </ligand>
</feature>
<evidence type="ECO:0000256" key="3">
    <source>
        <dbReference type="PIRSR" id="PIRSR000509-1"/>
    </source>
</evidence>
<dbReference type="PANTHER" id="PTHR40627:SF3">
    <property type="entry name" value="PRENYLTRANSFERASE ASQH2-RELATED"/>
    <property type="match status" value="1"/>
</dbReference>
<feature type="binding site" evidence="3">
    <location>
        <position position="264"/>
    </location>
    <ligand>
        <name>dimethylallyl diphosphate</name>
        <dbReference type="ChEBI" id="CHEBI:57623"/>
    </ligand>
</feature>
<keyword evidence="5" id="KW-1185">Reference proteome</keyword>
<dbReference type="AlphaFoldDB" id="A0AAD6DNH6"/>
<organism evidence="4 5">
    <name type="scientific">Penicillium hetheringtonii</name>
    <dbReference type="NCBI Taxonomy" id="911720"/>
    <lineage>
        <taxon>Eukaryota</taxon>
        <taxon>Fungi</taxon>
        <taxon>Dikarya</taxon>
        <taxon>Ascomycota</taxon>
        <taxon>Pezizomycotina</taxon>
        <taxon>Eurotiomycetes</taxon>
        <taxon>Eurotiomycetidae</taxon>
        <taxon>Eurotiales</taxon>
        <taxon>Aspergillaceae</taxon>
        <taxon>Penicillium</taxon>
    </lineage>
</organism>
<dbReference type="GO" id="GO:0009820">
    <property type="term" value="P:alkaloid metabolic process"/>
    <property type="evidence" value="ECO:0007669"/>
    <property type="project" value="InterPro"/>
</dbReference>
<dbReference type="CDD" id="cd13929">
    <property type="entry name" value="PT-DMATS_CymD"/>
    <property type="match status" value="1"/>
</dbReference>
<dbReference type="GO" id="GO:0016765">
    <property type="term" value="F:transferase activity, transferring alkyl or aryl (other than methyl) groups"/>
    <property type="evidence" value="ECO:0007669"/>
    <property type="project" value="InterPro"/>
</dbReference>
<comment type="caution">
    <text evidence="4">The sequence shown here is derived from an EMBL/GenBank/DDBJ whole genome shotgun (WGS) entry which is preliminary data.</text>
</comment>
<name>A0AAD6DNH6_9EURO</name>
<feature type="binding site" evidence="3">
    <location>
        <position position="262"/>
    </location>
    <ligand>
        <name>dimethylallyl diphosphate</name>
        <dbReference type="ChEBI" id="CHEBI:57623"/>
    </ligand>
</feature>
<dbReference type="SFLD" id="SFLDG01162">
    <property type="entry name" value="I"/>
    <property type="match status" value="1"/>
</dbReference>
<feature type="binding site" evidence="3">
    <location>
        <position position="195"/>
    </location>
    <ligand>
        <name>L-tryptophan</name>
        <dbReference type="ChEBI" id="CHEBI:57912"/>
    </ligand>
</feature>
<feature type="binding site" evidence="3">
    <location>
        <position position="104"/>
    </location>
    <ligand>
        <name>dimethylallyl diphosphate</name>
        <dbReference type="ChEBI" id="CHEBI:57623"/>
    </ligand>
</feature>
<dbReference type="PANTHER" id="PTHR40627">
    <property type="entry name" value="INDOLE PRENYLTRANSFERASE TDIB-RELATED"/>
    <property type="match status" value="1"/>
</dbReference>
<feature type="binding site" evidence="3">
    <location>
        <position position="193"/>
    </location>
    <ligand>
        <name>dimethylallyl diphosphate</name>
        <dbReference type="ChEBI" id="CHEBI:57623"/>
    </ligand>
</feature>
<gene>
    <name evidence="4" type="ORF">N7450_003641</name>
</gene>
<keyword evidence="2" id="KW-0808">Transferase</keyword>
<feature type="binding site" evidence="3">
    <location>
        <position position="422"/>
    </location>
    <ligand>
        <name>dimethylallyl diphosphate</name>
        <dbReference type="ChEBI" id="CHEBI:57623"/>
    </ligand>
</feature>
<dbReference type="Proteomes" id="UP001216150">
    <property type="component" value="Unassembled WGS sequence"/>
</dbReference>
<proteinExistence type="inferred from homology"/>
<evidence type="ECO:0000313" key="5">
    <source>
        <dbReference type="Proteomes" id="UP001216150"/>
    </source>
</evidence>
<dbReference type="SFLD" id="SFLDS00036">
    <property type="entry name" value="Aromatic_Prenyltransferase"/>
    <property type="match status" value="1"/>
</dbReference>
<reference evidence="4 5" key="1">
    <citation type="journal article" date="2023" name="IMA Fungus">
        <title>Comparative genomic study of the Penicillium genus elucidates a diverse pangenome and 15 lateral gene transfer events.</title>
        <authorList>
            <person name="Petersen C."/>
            <person name="Sorensen T."/>
            <person name="Nielsen M.R."/>
            <person name="Sondergaard T.E."/>
            <person name="Sorensen J.L."/>
            <person name="Fitzpatrick D.A."/>
            <person name="Frisvad J.C."/>
            <person name="Nielsen K.L."/>
        </authorList>
    </citation>
    <scope>NUCLEOTIDE SEQUENCE [LARGE SCALE GENOMIC DNA]</scope>
    <source>
        <strain evidence="4 5">IBT 29057</strain>
    </source>
</reference>
<feature type="binding site" evidence="3">
    <location>
        <position position="90"/>
    </location>
    <ligand>
        <name>L-tryptophan</name>
        <dbReference type="ChEBI" id="CHEBI:57912"/>
    </ligand>
</feature>
<dbReference type="InterPro" id="IPR012148">
    <property type="entry name" value="ABBA_DMATS-like"/>
</dbReference>
<evidence type="ECO:0000256" key="1">
    <source>
        <dbReference type="ARBA" id="ARBA00010209"/>
    </source>
</evidence>
<sequence length="431" mass="49201">MTVINTQYHEHIHSTGDFNPNKYFVFENEDQRAWWQHTAPLLARVFRSARYPVEQQYLYMTLYKTLIVPLLGPHPNTWDSFISYSGIPIEFSTNYQENGPPTCRIGWEPVSHLSGTSSDRLNLETVSKAISLLAGLNLKSFDRRLFDRFMKTLVLSSDEAATVKTEELSWARLKNQLSLGLDLKDGDVTVKCYVYPALKSMITGRPFRELLDQALGIGEDGSFSHCADALHSVHDYLEQAGLYNQYSFLGFDFVEPSKSRLKVYNTTQDVTWPKIEGIWTLGGKFAENPTIKRGLDAAQELWRLLTGETDRMAVGIYNYELAPGNPVPMTKWYFILNGQNDLANAQAIIAFYQHLGWHDLADLFVPNFRSYLYVTLVLFILNTIDRTDTIDSPDSDLNETDNLLQYVSLAYSEKTGVYFSVYYHSSVNFGN</sequence>
<feature type="binding site" evidence="3">
    <location>
        <position position="418"/>
    </location>
    <ligand>
        <name>dimethylallyl diphosphate</name>
        <dbReference type="ChEBI" id="CHEBI:57623"/>
    </ligand>
</feature>
<evidence type="ECO:0000256" key="2">
    <source>
        <dbReference type="ARBA" id="ARBA00022679"/>
    </source>
</evidence>
<dbReference type="EMBL" id="JAQJAC010000003">
    <property type="protein sequence ID" value="KAJ5589669.1"/>
    <property type="molecule type" value="Genomic_DNA"/>
</dbReference>
<dbReference type="NCBIfam" id="TIGR03429">
    <property type="entry name" value="arom_pren_DMATS"/>
    <property type="match status" value="1"/>
</dbReference>
<dbReference type="PIRSF" id="PIRSF000509">
    <property type="entry name" value="Trp_DMAT"/>
    <property type="match status" value="1"/>
</dbReference>
<feature type="binding site" evidence="3">
    <location>
        <position position="191"/>
    </location>
    <ligand>
        <name>L-tryptophan</name>
        <dbReference type="ChEBI" id="CHEBI:57912"/>
    </ligand>
</feature>